<dbReference type="Pfam" id="PF03386">
    <property type="entry name" value="ENOD93"/>
    <property type="match status" value="1"/>
</dbReference>
<keyword evidence="1" id="KW-0812">Transmembrane</keyword>
<dbReference type="PANTHER" id="PTHR33605">
    <property type="entry name" value="EARLY NODULIN-93"/>
    <property type="match status" value="1"/>
</dbReference>
<name>A0A0C9RQ17_9CONI</name>
<proteinExistence type="predicted"/>
<organism evidence="2">
    <name type="scientific">Wollemia nobilis</name>
    <dbReference type="NCBI Taxonomy" id="56998"/>
    <lineage>
        <taxon>Eukaryota</taxon>
        <taxon>Viridiplantae</taxon>
        <taxon>Streptophyta</taxon>
        <taxon>Embryophyta</taxon>
        <taxon>Tracheophyta</taxon>
        <taxon>Spermatophyta</taxon>
        <taxon>Pinopsida</taxon>
        <taxon>Pinidae</taxon>
        <taxon>Conifers II</taxon>
        <taxon>Araucariales</taxon>
        <taxon>Araucariaceae</taxon>
        <taxon>Wollemia</taxon>
    </lineage>
</organism>
<evidence type="ECO:0000313" key="2">
    <source>
        <dbReference type="EMBL" id="JAG85514.1"/>
    </source>
</evidence>
<dbReference type="AlphaFoldDB" id="A0A0C9RQ17"/>
<dbReference type="EMBL" id="GCHU01026131">
    <property type="protein sequence ID" value="JAG85514.1"/>
    <property type="molecule type" value="Transcribed_RNA"/>
</dbReference>
<keyword evidence="1" id="KW-1133">Transmembrane helix</keyword>
<dbReference type="PANTHER" id="PTHR33605:SF2">
    <property type="entry name" value="EARLY NODULIN-93"/>
    <property type="match status" value="1"/>
</dbReference>
<accession>A0A0C9RQ17</accession>
<sequence>MGIAKDARERWAFRWQDMRMVMTAPPNFTAQERAKQCAGDGVKAGAKAAAIACVASAIPILMGARVIPWARANLNYAAQAHIISLVSGAAYFIVADKTILASARKNSFEGLAKQMGPSF</sequence>
<feature type="transmembrane region" description="Helical" evidence="1">
    <location>
        <begin position="48"/>
        <end position="70"/>
    </location>
</feature>
<feature type="transmembrane region" description="Helical" evidence="1">
    <location>
        <begin position="76"/>
        <end position="95"/>
    </location>
</feature>
<keyword evidence="1" id="KW-0472">Membrane</keyword>
<evidence type="ECO:0000256" key="1">
    <source>
        <dbReference type="SAM" id="Phobius"/>
    </source>
</evidence>
<dbReference type="InterPro" id="IPR005050">
    <property type="entry name" value="Enod93"/>
</dbReference>
<reference evidence="2" key="1">
    <citation type="submission" date="2015-02" db="EMBL/GenBank/DDBJ databases">
        <title>A transcriptome of Wollemia nobilis - a relic of Gondwana.</title>
        <authorList>
            <person name="Chia J.Y."/>
            <person name="Leong Y.S."/>
            <person name="Abdul Karim S."/>
            <person name="Wan Azmi N."/>
            <person name="Hercus R."/>
            <person name="Croft L."/>
        </authorList>
    </citation>
    <scope>NUCLEOTIDE SEQUENCE</scope>
    <source>
        <strain evidence="2">MaeBrown</strain>
        <tissue evidence="2">Leaf</tissue>
    </source>
</reference>
<protein>
    <submittedName>
        <fullName evidence="2">TSA: Wollemia nobilis Ref_Wollemi_Transcript_26328_695 transcribed RNA sequence</fullName>
    </submittedName>
</protein>